<feature type="compositionally biased region" description="Basic and acidic residues" evidence="4">
    <location>
        <begin position="231"/>
        <end position="240"/>
    </location>
</feature>
<gene>
    <name evidence="5" type="ORF">COX46_04295</name>
</gene>
<name>A0A2G9YA56_9BACT</name>
<dbReference type="InterPro" id="IPR001940">
    <property type="entry name" value="Peptidase_S1C"/>
</dbReference>
<dbReference type="PANTHER" id="PTHR44943">
    <property type="entry name" value="CELLULOSE SYNTHASE OPERON PROTEIN C"/>
    <property type="match status" value="1"/>
</dbReference>
<dbReference type="EMBL" id="PCRF01000213">
    <property type="protein sequence ID" value="PIP16110.1"/>
    <property type="molecule type" value="Genomic_DNA"/>
</dbReference>
<proteinExistence type="predicted"/>
<evidence type="ECO:0000313" key="6">
    <source>
        <dbReference type="Proteomes" id="UP000230392"/>
    </source>
</evidence>
<evidence type="ECO:0000256" key="2">
    <source>
        <dbReference type="ARBA" id="ARBA00022803"/>
    </source>
</evidence>
<feature type="repeat" description="TPR" evidence="3">
    <location>
        <begin position="401"/>
        <end position="434"/>
    </location>
</feature>
<dbReference type="SUPFAM" id="SSF50494">
    <property type="entry name" value="Trypsin-like serine proteases"/>
    <property type="match status" value="1"/>
</dbReference>
<organism evidence="5 6">
    <name type="scientific">bacterium (Candidatus Ratteibacteria) CG23_combo_of_CG06-09_8_20_14_all_48_7</name>
    <dbReference type="NCBI Taxonomy" id="2014292"/>
    <lineage>
        <taxon>Bacteria</taxon>
        <taxon>Candidatus Ratteibacteria</taxon>
    </lineage>
</organism>
<keyword evidence="1" id="KW-0677">Repeat</keyword>
<evidence type="ECO:0000256" key="1">
    <source>
        <dbReference type="ARBA" id="ARBA00022737"/>
    </source>
</evidence>
<evidence type="ECO:0000256" key="3">
    <source>
        <dbReference type="PROSITE-ProRule" id="PRU00339"/>
    </source>
</evidence>
<accession>A0A2G9YA56</accession>
<dbReference type="SMART" id="SM00028">
    <property type="entry name" value="TPR"/>
    <property type="match status" value="5"/>
</dbReference>
<feature type="repeat" description="TPR" evidence="3">
    <location>
        <begin position="299"/>
        <end position="332"/>
    </location>
</feature>
<dbReference type="AlphaFoldDB" id="A0A2G9YA56"/>
<dbReference type="Pfam" id="PF13414">
    <property type="entry name" value="TPR_11"/>
    <property type="match status" value="2"/>
</dbReference>
<dbReference type="Pfam" id="PF13431">
    <property type="entry name" value="TPR_17"/>
    <property type="match status" value="1"/>
</dbReference>
<dbReference type="PANTHER" id="PTHR44943:SF8">
    <property type="entry name" value="TPR REPEAT-CONTAINING PROTEIN MJ0263"/>
    <property type="match status" value="1"/>
</dbReference>
<feature type="repeat" description="TPR" evidence="3">
    <location>
        <begin position="367"/>
        <end position="400"/>
    </location>
</feature>
<dbReference type="Pfam" id="PF13365">
    <property type="entry name" value="Trypsin_2"/>
    <property type="match status" value="1"/>
</dbReference>
<dbReference type="Gene3D" id="2.40.10.120">
    <property type="match status" value="1"/>
</dbReference>
<feature type="compositionally biased region" description="Pro residues" evidence="4">
    <location>
        <begin position="241"/>
        <end position="257"/>
    </location>
</feature>
<feature type="repeat" description="TPR" evidence="3">
    <location>
        <begin position="333"/>
        <end position="366"/>
    </location>
</feature>
<dbReference type="GO" id="GO:0004252">
    <property type="term" value="F:serine-type endopeptidase activity"/>
    <property type="evidence" value="ECO:0007669"/>
    <property type="project" value="InterPro"/>
</dbReference>
<feature type="region of interest" description="Disordered" evidence="4">
    <location>
        <begin position="225"/>
        <end position="261"/>
    </location>
</feature>
<dbReference type="SUPFAM" id="SSF48452">
    <property type="entry name" value="TPR-like"/>
    <property type="match status" value="1"/>
</dbReference>
<dbReference type="InterPro" id="IPR051685">
    <property type="entry name" value="Ycf3/AcsC/BcsC/TPR_MFPF"/>
</dbReference>
<evidence type="ECO:0000313" key="5">
    <source>
        <dbReference type="EMBL" id="PIP16110.1"/>
    </source>
</evidence>
<dbReference type="InterPro" id="IPR011990">
    <property type="entry name" value="TPR-like_helical_dom_sf"/>
</dbReference>
<comment type="caution">
    <text evidence="5">The sequence shown here is derived from an EMBL/GenBank/DDBJ whole genome shotgun (WGS) entry which is preliminary data.</text>
</comment>
<dbReference type="PROSITE" id="PS50293">
    <property type="entry name" value="TPR_REGION"/>
    <property type="match status" value="4"/>
</dbReference>
<feature type="repeat" description="TPR" evidence="3">
    <location>
        <begin position="265"/>
        <end position="298"/>
    </location>
</feature>
<dbReference type="InterPro" id="IPR019734">
    <property type="entry name" value="TPR_rpt"/>
</dbReference>
<dbReference type="GO" id="GO:0006508">
    <property type="term" value="P:proteolysis"/>
    <property type="evidence" value="ECO:0007669"/>
    <property type="project" value="InterPro"/>
</dbReference>
<keyword evidence="2 3" id="KW-0802">TPR repeat</keyword>
<evidence type="ECO:0000256" key="4">
    <source>
        <dbReference type="SAM" id="MobiDB-lite"/>
    </source>
</evidence>
<dbReference type="PROSITE" id="PS50005">
    <property type="entry name" value="TPR"/>
    <property type="match status" value="5"/>
</dbReference>
<dbReference type="Proteomes" id="UP000230392">
    <property type="component" value="Unassembled WGS sequence"/>
</dbReference>
<sequence length="444" mass="49036">MMFFKNYLRLFLIFLFLSVISFSYPSAQESLPEIIKRVQGSTVLITVYNEKGDSLGSGSGFFISKNGDVITCRHVLEGAIKGEVQTTDGRKYAVKEIVAEDEKNDLIRFSIDLQKNTVQPLSLSVSTPLVGERVAVFGNPKGLEATVSDGIVSAVRMGPGSGKTLQITAPISPGSSGGPVVNMKGEVVGIVSFYYTGGQNLNFAVSSERIANLLPSKGKDFAQWVTSQDQESEKSAEEIPRPPQPPPPLPPSPPSPPEDTLKESAAEFYKKGLNLRYKGDYENAIEFFEKVIEINPDFAGAHSALGLTYNILGRYQFAVESYKQAIRLKPDNADAHWGLGCAYDNLGRYQEAIDAFKQAIRLKPDDADAYFDLGYAYGRLGRYQEAIDAFKQAVRLKPDDAYAHYCLGLTYLQLGDKGSALEQYKILKELNSDYANELFNWIYK</sequence>
<dbReference type="InterPro" id="IPR009003">
    <property type="entry name" value="Peptidase_S1_PA"/>
</dbReference>
<reference evidence="5 6" key="1">
    <citation type="submission" date="2017-09" db="EMBL/GenBank/DDBJ databases">
        <title>Depth-based differentiation of microbial function through sediment-hosted aquifers and enrichment of novel symbionts in the deep terrestrial subsurface.</title>
        <authorList>
            <person name="Probst A.J."/>
            <person name="Ladd B."/>
            <person name="Jarett J.K."/>
            <person name="Geller-Mcgrath D.E."/>
            <person name="Sieber C.M."/>
            <person name="Emerson J.B."/>
            <person name="Anantharaman K."/>
            <person name="Thomas B.C."/>
            <person name="Malmstrom R."/>
            <person name="Stieglmeier M."/>
            <person name="Klingl A."/>
            <person name="Woyke T."/>
            <person name="Ryan C.M."/>
            <person name="Banfield J.F."/>
        </authorList>
    </citation>
    <scope>NUCLEOTIDE SEQUENCE [LARGE SCALE GENOMIC DNA]</scope>
    <source>
        <strain evidence="5">CG23_combo_of_CG06-09_8_20_14_all_48_7</strain>
    </source>
</reference>
<protein>
    <submittedName>
        <fullName evidence="5">Uncharacterized protein</fullName>
    </submittedName>
</protein>
<dbReference type="Gene3D" id="1.25.40.10">
    <property type="entry name" value="Tetratricopeptide repeat domain"/>
    <property type="match status" value="1"/>
</dbReference>
<dbReference type="PRINTS" id="PR00834">
    <property type="entry name" value="PROTEASES2C"/>
</dbReference>